<dbReference type="PROSITE" id="PS51782">
    <property type="entry name" value="LYSM"/>
    <property type="match status" value="1"/>
</dbReference>
<dbReference type="GO" id="GO:0006979">
    <property type="term" value="P:response to oxidative stress"/>
    <property type="evidence" value="ECO:0007669"/>
    <property type="project" value="InterPro"/>
</dbReference>
<proteinExistence type="inferred from homology"/>
<dbReference type="PANTHER" id="PTHR36702:SF1">
    <property type="entry name" value="HOLLIDAY JUNCTION RESOLVASE"/>
    <property type="match status" value="1"/>
</dbReference>
<sequence>MVRERSSNDDLHSLLEAITSSDVVESRVQLLIKLEELGISEKSELAAKYLELDISGCLRHFISLGIKASIWCGKHLKMTLMSTEESQEEHCNLFFQLLVDLLRYTAASFSALARYPVLDDKELMVTVEKFTFELLNLTNSSISEIKRIHEFGSEVLKVGQQVLDAVIRLCRVYSNAVNWDFLDARTEKDKNGSDCEEADKANHVISIAKCTVKQLCELGVLAANDGGSLVSVLNLSWKGVVTLLQLGKGALAIKLDVANIILTLISLANESLRCAAETWSSLLTETVSVQEAKRIFLPVKFYLINAVRISSQYPCQAFSAFKDITLCVLMISTFRILLSKEELLKSASEVLADLLEPASFHLLNSLLNSAQLKQEDKFQILDWLFHDEDDSNFIPGDPSNIHRTSKMDAIFSISSDNMHGEKVLLLGRIALFLNLLKTAPDLEDDVRLGITRKLGWLLNILADEEVYSWCLILQIPILCGSGKTPELAYQPMFFSILHALKTFMIVVSSSLAWREMETFLLENFFHPHFLCWEIVMDLWCFMVRHAEVEMVNAIIDKLCLLLRSVASSESVLIPGSALRKIARSICMLLTYVSQSTVDQVYSEIVGSNRSQSSSILFVALLMEGFPLNLLSDRMKSIATKRILIEYFEFMESFDDVSIRGCGSGVFGAPVFALSASLRSLGPSHMFSSQDSISDIDMKTLRFLVVVIRSYGNTVDNVMKDHYRKLLSETLGIISNVKHLYASDGMEEVILELRNLFISGPVVSDTRLYQCKPSLATFMAGLGHIELAENDNSTKSSAVWELYHILFREQHWAFVHLAITAFGYFAARTSCVQLWRFVPQNAALSFDLESGNEANEERFMSELKTFLEKEMALLTVIPSTDQLQLLVKEGLKLKEMIRKCQTIDLGVIENETMEIDVENQANKRRKLPDGINQGVELLQSGLKIICDALPHLQQNHFDCSELHDKFLIHFSHLEDEIGHLVGLAVESLTLAWGIVSILYEIPVVGKDEAYYCDLTSGTLLWSCCQCYVFWSALIEIHHRPSDTLSSIVDTIYAGLISVDQIKDANSISDPSLLDIGQTLVVPLPCTCFNGTDNSLPAIYVLCCPIPGYYGWDCLQGYDGSILLDNADGIESEKNATINLSINEFAVVDDIKTALENVCPGIVSCADILK</sequence>
<dbReference type="InterPro" id="IPR018392">
    <property type="entry name" value="LysM"/>
</dbReference>
<feature type="domain" description="Plant heme peroxidase family profile" evidence="2">
    <location>
        <begin position="1113"/>
        <end position="1168"/>
    </location>
</feature>
<gene>
    <name evidence="4" type="ORF">TEA_006600</name>
</gene>
<dbReference type="Pfam" id="PF01476">
    <property type="entry name" value="LysM"/>
    <property type="match status" value="1"/>
</dbReference>
<protein>
    <recommendedName>
        <fullName evidence="6">Peroxidase</fullName>
    </recommendedName>
</protein>
<feature type="domain" description="LysM" evidence="3">
    <location>
        <begin position="1033"/>
        <end position="1080"/>
    </location>
</feature>
<comment type="similarity">
    <text evidence="1">Belongs to the peroxidase family.</text>
</comment>
<dbReference type="InterPro" id="IPR010255">
    <property type="entry name" value="Haem_peroxidase_sf"/>
</dbReference>
<dbReference type="PROSITE" id="PS50873">
    <property type="entry name" value="PEROXIDASE_4"/>
    <property type="match status" value="1"/>
</dbReference>
<dbReference type="GO" id="GO:0004601">
    <property type="term" value="F:peroxidase activity"/>
    <property type="evidence" value="ECO:0007669"/>
    <property type="project" value="InterPro"/>
</dbReference>
<dbReference type="EMBL" id="SDRB02002674">
    <property type="protein sequence ID" value="THG19050.1"/>
    <property type="molecule type" value="Genomic_DNA"/>
</dbReference>
<evidence type="ECO:0000259" key="3">
    <source>
        <dbReference type="PROSITE" id="PS51782"/>
    </source>
</evidence>
<evidence type="ECO:0008006" key="6">
    <source>
        <dbReference type="Google" id="ProtNLM"/>
    </source>
</evidence>
<comment type="caution">
    <text evidence="4">The sequence shown here is derived from an EMBL/GenBank/DDBJ whole genome shotgun (WGS) entry which is preliminary data.</text>
</comment>
<dbReference type="InterPro" id="IPR036779">
    <property type="entry name" value="LysM_dom_sf"/>
</dbReference>
<dbReference type="GO" id="GO:0020037">
    <property type="term" value="F:heme binding"/>
    <property type="evidence" value="ECO:0007669"/>
    <property type="project" value="InterPro"/>
</dbReference>
<name>A0A4S4EQK3_CAMSN</name>
<dbReference type="Pfam" id="PF00141">
    <property type="entry name" value="peroxidase"/>
    <property type="match status" value="1"/>
</dbReference>
<dbReference type="Gene3D" id="1.10.520.10">
    <property type="match status" value="1"/>
</dbReference>
<reference evidence="4 5" key="1">
    <citation type="journal article" date="2018" name="Proc. Natl. Acad. Sci. U.S.A.">
        <title>Draft genome sequence of Camellia sinensis var. sinensis provides insights into the evolution of the tea genome and tea quality.</title>
        <authorList>
            <person name="Wei C."/>
            <person name="Yang H."/>
            <person name="Wang S."/>
            <person name="Zhao J."/>
            <person name="Liu C."/>
            <person name="Gao L."/>
            <person name="Xia E."/>
            <person name="Lu Y."/>
            <person name="Tai Y."/>
            <person name="She G."/>
            <person name="Sun J."/>
            <person name="Cao H."/>
            <person name="Tong W."/>
            <person name="Gao Q."/>
            <person name="Li Y."/>
            <person name="Deng W."/>
            <person name="Jiang X."/>
            <person name="Wang W."/>
            <person name="Chen Q."/>
            <person name="Zhang S."/>
            <person name="Li H."/>
            <person name="Wu J."/>
            <person name="Wang P."/>
            <person name="Li P."/>
            <person name="Shi C."/>
            <person name="Zheng F."/>
            <person name="Jian J."/>
            <person name="Huang B."/>
            <person name="Shan D."/>
            <person name="Shi M."/>
            <person name="Fang C."/>
            <person name="Yue Y."/>
            <person name="Li F."/>
            <person name="Li D."/>
            <person name="Wei S."/>
            <person name="Han B."/>
            <person name="Jiang C."/>
            <person name="Yin Y."/>
            <person name="Xia T."/>
            <person name="Zhang Z."/>
            <person name="Bennetzen J.L."/>
            <person name="Zhao S."/>
            <person name="Wan X."/>
        </authorList>
    </citation>
    <scope>NUCLEOTIDE SEQUENCE [LARGE SCALE GENOMIC DNA]</scope>
    <source>
        <strain evidence="5">cv. Shuchazao</strain>
        <tissue evidence="4">Leaf</tissue>
    </source>
</reference>
<dbReference type="InterPro" id="IPR002016">
    <property type="entry name" value="Haem_peroxidase"/>
</dbReference>
<accession>A0A4S4EQK3</accession>
<dbReference type="SUPFAM" id="SSF48113">
    <property type="entry name" value="Heme-dependent peroxidases"/>
    <property type="match status" value="1"/>
</dbReference>
<dbReference type="AlphaFoldDB" id="A0A4S4EQK3"/>
<keyword evidence="5" id="KW-1185">Reference proteome</keyword>
<dbReference type="STRING" id="542762.A0A4S4EQK3"/>
<evidence type="ECO:0000313" key="4">
    <source>
        <dbReference type="EMBL" id="THG19050.1"/>
    </source>
</evidence>
<evidence type="ECO:0000259" key="2">
    <source>
        <dbReference type="PROSITE" id="PS50873"/>
    </source>
</evidence>
<dbReference type="Gene3D" id="3.10.350.10">
    <property type="entry name" value="LysM domain"/>
    <property type="match status" value="1"/>
</dbReference>
<dbReference type="InterPro" id="IPR027902">
    <property type="entry name" value="DUF4487"/>
</dbReference>
<dbReference type="Proteomes" id="UP000306102">
    <property type="component" value="Unassembled WGS sequence"/>
</dbReference>
<dbReference type="PANTHER" id="PTHR36702">
    <property type="entry name" value="HOLLIDAY JUNCTION RESOLVASE"/>
    <property type="match status" value="1"/>
</dbReference>
<dbReference type="Pfam" id="PF14868">
    <property type="entry name" value="DUF4487"/>
    <property type="match status" value="1"/>
</dbReference>
<organism evidence="4 5">
    <name type="scientific">Camellia sinensis var. sinensis</name>
    <name type="common">China tea</name>
    <dbReference type="NCBI Taxonomy" id="542762"/>
    <lineage>
        <taxon>Eukaryota</taxon>
        <taxon>Viridiplantae</taxon>
        <taxon>Streptophyta</taxon>
        <taxon>Embryophyta</taxon>
        <taxon>Tracheophyta</taxon>
        <taxon>Spermatophyta</taxon>
        <taxon>Magnoliopsida</taxon>
        <taxon>eudicotyledons</taxon>
        <taxon>Gunneridae</taxon>
        <taxon>Pentapetalae</taxon>
        <taxon>asterids</taxon>
        <taxon>Ericales</taxon>
        <taxon>Theaceae</taxon>
        <taxon>Camellia</taxon>
    </lineage>
</organism>
<evidence type="ECO:0000313" key="5">
    <source>
        <dbReference type="Proteomes" id="UP000306102"/>
    </source>
</evidence>
<evidence type="ECO:0000256" key="1">
    <source>
        <dbReference type="RuleBase" id="RU004241"/>
    </source>
</evidence>